<organism evidence="2 3">
    <name type="scientific">Grimontia indica</name>
    <dbReference type="NCBI Taxonomy" id="1056512"/>
    <lineage>
        <taxon>Bacteria</taxon>
        <taxon>Pseudomonadati</taxon>
        <taxon>Pseudomonadota</taxon>
        <taxon>Gammaproteobacteria</taxon>
        <taxon>Vibrionales</taxon>
        <taxon>Vibrionaceae</taxon>
        <taxon>Grimontia</taxon>
    </lineage>
</organism>
<gene>
    <name evidence="2" type="ORF">D515_00532</name>
</gene>
<comment type="caution">
    <text evidence="2">The sequence shown here is derived from an EMBL/GenBank/DDBJ whole genome shotgun (WGS) entry which is preliminary data.</text>
</comment>
<dbReference type="Gene3D" id="1.10.1200.10">
    <property type="entry name" value="ACP-like"/>
    <property type="match status" value="1"/>
</dbReference>
<accession>R1GWN1</accession>
<protein>
    <submittedName>
        <fullName evidence="2">Acyl carrier protein (ACP1)</fullName>
    </submittedName>
</protein>
<dbReference type="InterPro" id="IPR009081">
    <property type="entry name" value="PP-bd_ACP"/>
</dbReference>
<dbReference type="Pfam" id="PF00550">
    <property type="entry name" value="PP-binding"/>
    <property type="match status" value="1"/>
</dbReference>
<feature type="domain" description="Carrier" evidence="1">
    <location>
        <begin position="2"/>
        <end position="84"/>
    </location>
</feature>
<dbReference type="AlphaFoldDB" id="R1GWN1"/>
<dbReference type="SUPFAM" id="SSF47336">
    <property type="entry name" value="ACP-like"/>
    <property type="match status" value="1"/>
</dbReference>
<evidence type="ECO:0000313" key="2">
    <source>
        <dbReference type="EMBL" id="EOD80578.1"/>
    </source>
</evidence>
<keyword evidence="3" id="KW-1185">Reference proteome</keyword>
<dbReference type="EMBL" id="ANFM02000012">
    <property type="protein sequence ID" value="EOD80578.1"/>
    <property type="molecule type" value="Genomic_DNA"/>
</dbReference>
<reference evidence="2 3" key="1">
    <citation type="journal article" date="2014" name="PLoS ONE">
        <title>Grimontia indica AK16(T), sp. nov., Isolated from a Seawater Sample Reports the Presence of Pathogenic Genes Similar to Vibrio Genus.</title>
        <authorList>
            <person name="Singh A."/>
            <person name="Vaidya B."/>
            <person name="Khatri I."/>
            <person name="Srinivas T.N."/>
            <person name="Subramanian S."/>
            <person name="Korpole S."/>
            <person name="Pinnaka A.K."/>
        </authorList>
    </citation>
    <scope>NUCLEOTIDE SEQUENCE [LARGE SCALE GENOMIC DNA]</scope>
    <source>
        <strain evidence="2 3">AK16</strain>
    </source>
</reference>
<evidence type="ECO:0000259" key="1">
    <source>
        <dbReference type="PROSITE" id="PS50075"/>
    </source>
</evidence>
<dbReference type="Proteomes" id="UP000011223">
    <property type="component" value="Unassembled WGS sequence"/>
</dbReference>
<dbReference type="NCBIfam" id="NF006617">
    <property type="entry name" value="PRK09184.1"/>
    <property type="match status" value="1"/>
</dbReference>
<dbReference type="PROSITE" id="PS50075">
    <property type="entry name" value="CARRIER"/>
    <property type="match status" value="1"/>
</dbReference>
<evidence type="ECO:0000313" key="3">
    <source>
        <dbReference type="Proteomes" id="UP000011223"/>
    </source>
</evidence>
<sequence>MDTLHNEIKQLIIEALNLEDLTVEDIDTDAPLFGEGLGLDSIDALELGLAIKKAYNVVIDADDSNTREHFSSVANLAKFISANKA</sequence>
<dbReference type="RefSeq" id="WP_002537546.1">
    <property type="nucleotide sequence ID" value="NZ_ANFM02000012.1"/>
</dbReference>
<dbReference type="eggNOG" id="COG0236">
    <property type="taxonomic scope" value="Bacteria"/>
</dbReference>
<name>R1GWN1_9GAMM</name>
<proteinExistence type="predicted"/>
<dbReference type="InterPro" id="IPR036736">
    <property type="entry name" value="ACP-like_sf"/>
</dbReference>